<dbReference type="SUPFAM" id="SSF50978">
    <property type="entry name" value="WD40 repeat-like"/>
    <property type="match status" value="1"/>
</dbReference>
<dbReference type="SMART" id="SM00320">
    <property type="entry name" value="WD40"/>
    <property type="match status" value="3"/>
</dbReference>
<evidence type="ECO:0000313" key="4">
    <source>
        <dbReference type="EMBL" id="CDI84189.1"/>
    </source>
</evidence>
<dbReference type="InterPro" id="IPR001680">
    <property type="entry name" value="WD40_rpt"/>
</dbReference>
<feature type="region of interest" description="Disordered" evidence="3">
    <location>
        <begin position="902"/>
        <end position="929"/>
    </location>
</feature>
<gene>
    <name evidence="4" type="ORF">EAH_00049760</name>
</gene>
<feature type="repeat" description="WD" evidence="1">
    <location>
        <begin position="346"/>
        <end position="380"/>
    </location>
</feature>
<evidence type="ECO:0000256" key="3">
    <source>
        <dbReference type="SAM" id="MobiDB-lite"/>
    </source>
</evidence>
<dbReference type="VEuPathDB" id="ToxoDB:EAH_00049760"/>
<dbReference type="GeneID" id="25273046"/>
<evidence type="ECO:0000256" key="1">
    <source>
        <dbReference type="PROSITE-ProRule" id="PRU00221"/>
    </source>
</evidence>
<dbReference type="GO" id="GO:0016592">
    <property type="term" value="C:mediator complex"/>
    <property type="evidence" value="ECO:0007669"/>
    <property type="project" value="TreeGrafter"/>
</dbReference>
<feature type="compositionally biased region" description="Polar residues" evidence="3">
    <location>
        <begin position="913"/>
        <end position="929"/>
    </location>
</feature>
<reference evidence="4" key="2">
    <citation type="submission" date="2013-10" db="EMBL/GenBank/DDBJ databases">
        <authorList>
            <person name="Aslett M."/>
        </authorList>
    </citation>
    <scope>NUCLEOTIDE SEQUENCE</scope>
    <source>
        <strain evidence="4">Houghton</strain>
    </source>
</reference>
<dbReference type="PANTHER" id="PTHR46007">
    <property type="entry name" value="MEDIATOR OF RNA POLYMERASE II TRANSCRIPTION SUBUNIT 12"/>
    <property type="match status" value="1"/>
</dbReference>
<name>U6H0A8_EIMAC</name>
<dbReference type="PANTHER" id="PTHR46007:SF8">
    <property type="entry name" value="C2H2-TYPE DOMAIN-CONTAINING PROTEIN"/>
    <property type="match status" value="1"/>
</dbReference>
<proteinExistence type="predicted"/>
<dbReference type="InterPro" id="IPR051647">
    <property type="entry name" value="Mediator_comp_sub12"/>
</dbReference>
<dbReference type="GO" id="GO:0045944">
    <property type="term" value="P:positive regulation of transcription by RNA polymerase II"/>
    <property type="evidence" value="ECO:0007669"/>
    <property type="project" value="TreeGrafter"/>
</dbReference>
<dbReference type="AlphaFoldDB" id="U6H0A8"/>
<dbReference type="PROSITE" id="PS50294">
    <property type="entry name" value="WD_REPEATS_REGION"/>
    <property type="match status" value="1"/>
</dbReference>
<organism evidence="4 5">
    <name type="scientific">Eimeria acervulina</name>
    <name type="common">Coccidian parasite</name>
    <dbReference type="NCBI Taxonomy" id="5801"/>
    <lineage>
        <taxon>Eukaryota</taxon>
        <taxon>Sar</taxon>
        <taxon>Alveolata</taxon>
        <taxon>Apicomplexa</taxon>
        <taxon>Conoidasida</taxon>
        <taxon>Coccidia</taxon>
        <taxon>Eucoccidiorida</taxon>
        <taxon>Eimeriorina</taxon>
        <taxon>Eimeriidae</taxon>
        <taxon>Eimeria</taxon>
    </lineage>
</organism>
<keyword evidence="2" id="KW-0175">Coiled coil</keyword>
<feature type="coiled-coil region" evidence="2">
    <location>
        <begin position="499"/>
        <end position="526"/>
    </location>
</feature>
<dbReference type="Gene3D" id="2.130.10.10">
    <property type="entry name" value="YVTN repeat-like/Quinoprotein amine dehydrogenase"/>
    <property type="match status" value="1"/>
</dbReference>
<dbReference type="InterPro" id="IPR036322">
    <property type="entry name" value="WD40_repeat_dom_sf"/>
</dbReference>
<dbReference type="Proteomes" id="UP000018050">
    <property type="component" value="Unassembled WGS sequence"/>
</dbReference>
<evidence type="ECO:0000256" key="2">
    <source>
        <dbReference type="SAM" id="Coils"/>
    </source>
</evidence>
<reference evidence="4" key="1">
    <citation type="submission" date="2013-10" db="EMBL/GenBank/DDBJ databases">
        <title>Genomic analysis of the causative agents of coccidiosis in chickens.</title>
        <authorList>
            <person name="Reid A.J."/>
            <person name="Blake D."/>
            <person name="Billington K."/>
            <person name="Browne H."/>
            <person name="Dunn M."/>
            <person name="Hung S."/>
            <person name="Kawahara F."/>
            <person name="Miranda-Saavedra D."/>
            <person name="Mourier T."/>
            <person name="Nagra H."/>
            <person name="Otto T.D."/>
            <person name="Rawlings N."/>
            <person name="Sanchez A."/>
            <person name="Sanders M."/>
            <person name="Subramaniam C."/>
            <person name="Tay Y."/>
            <person name="Dear P."/>
            <person name="Doerig C."/>
            <person name="Gruber A."/>
            <person name="Parkinson J."/>
            <person name="Shirley M."/>
            <person name="Wan K.L."/>
            <person name="Berriman M."/>
            <person name="Tomley F."/>
            <person name="Pain A."/>
        </authorList>
    </citation>
    <scope>NUCLEOTIDE SEQUENCE</scope>
    <source>
        <strain evidence="4">Houghton</strain>
    </source>
</reference>
<protein>
    <submittedName>
        <fullName evidence="4">WD-40 repeat protein, putative</fullName>
    </submittedName>
</protein>
<dbReference type="EMBL" id="HG673616">
    <property type="protein sequence ID" value="CDI84189.1"/>
    <property type="molecule type" value="Genomic_DNA"/>
</dbReference>
<evidence type="ECO:0000313" key="5">
    <source>
        <dbReference type="Proteomes" id="UP000018050"/>
    </source>
</evidence>
<dbReference type="PROSITE" id="PS50082">
    <property type="entry name" value="WD_REPEATS_2"/>
    <property type="match status" value="2"/>
</dbReference>
<dbReference type="OMA" id="YSDSLCC"/>
<dbReference type="Pfam" id="PF00400">
    <property type="entry name" value="WD40"/>
    <property type="match status" value="1"/>
</dbReference>
<dbReference type="OrthoDB" id="674604at2759"/>
<feature type="repeat" description="WD" evidence="1">
    <location>
        <begin position="561"/>
        <end position="584"/>
    </location>
</feature>
<dbReference type="RefSeq" id="XP_013246781.1">
    <property type="nucleotide sequence ID" value="XM_013391327.1"/>
</dbReference>
<keyword evidence="1" id="KW-0853">WD repeat</keyword>
<sequence length="929" mass="95517">MVRCMRSSLHTGCLLQLSCTYTPTQLPVTPRLAGDMAELSETWQPRQLLQSFCSQAAGVTVLRLTRPVAAAAAAAEGSAAAAAATAAAGQQLDVLLSLYSDSLCCALLPASARAAAAADAAAAAAAAAAATAAGTSPGAAAAAAADAAEGPLPSYLETQFWGPLQLSDAAVEDAVSAFAACTLTQESSSSSSSSSSSCSVGLVLSCGASGLMRLMLLTLKPELQHEQQQQQQQQQQDPALFIASQRLSSSSSSSSSESPLQPWAQLQQLQKWKGTSSVARIACISEPLPIFRSAAAAEAAAAAAAAGAATEAAAATETIRLAAVGCVGGEVEVLLLQQTAATPCCSLKHAAAVTALKFHPSRALLAVGTADGLLRVYNLSFVAAAATAAAAAGARAAAAPEHVPFLTLTDHVSSITALCFVPAAAAAAAQQQQQHKTEPGSRKSAAAAAAAAATQFGDCLASAAADSLINVWSLKPLPHTAGLPVLQQQQQQQDLPEVLQHIRKSALQLQKRLQQQQQQEQQQQQQRKQRGLLLLQMPTLEIITSLAADTAAAAAATAAPLLLSGGAEGVVKIWDLSKKTVVQVMRTPATAPAASAKTGNEDDPGAFIRTLLLLPANSSSSSSSSRYALLIAQDSGVISVVSPLPDLGSLLSPEAAAAAKGAAAKGAAAKGAAAKAAAAGKQQQQGDSCQASCLLGRLEGLFACRFIPEPPEACCCSLCCCSKRRRKGYTSKYPSRLMVLNGDNCAWVIDLLSGSLAASPLCSSSSSSTLLRFAAPAAAAADALQQQAAVSCVDISRKGERSGSLRLLHSTGRLLAAAEAAHEGCVTAVAFQRKQWSKASPLLRHQQQEQQQQQQQEQQQCLCDCRGISPNSPHTLTFAAADEKNVLRLWRVDIPDSFFAAAPQQQRQQQQQDSGSTAQMSAYSSPGIV</sequence>
<dbReference type="GO" id="GO:0003713">
    <property type="term" value="F:transcription coactivator activity"/>
    <property type="evidence" value="ECO:0007669"/>
    <property type="project" value="TreeGrafter"/>
</dbReference>
<accession>U6H0A8</accession>
<dbReference type="InterPro" id="IPR015943">
    <property type="entry name" value="WD40/YVTN_repeat-like_dom_sf"/>
</dbReference>
<keyword evidence="5" id="KW-1185">Reference proteome</keyword>